<dbReference type="EMBL" id="CP103300">
    <property type="protein sequence ID" value="UYM15556.1"/>
    <property type="molecule type" value="Genomic_DNA"/>
</dbReference>
<evidence type="ECO:0000256" key="1">
    <source>
        <dbReference type="SAM" id="Coils"/>
    </source>
</evidence>
<accession>A0ABY6GU28</accession>
<evidence type="ECO:0000259" key="3">
    <source>
        <dbReference type="PROSITE" id="PS50144"/>
    </source>
</evidence>
<dbReference type="InterPro" id="IPR002083">
    <property type="entry name" value="MATH/TRAF_dom"/>
</dbReference>
<sequence>MNASIDVEIPLYQLHHQVMGQSSYAWLSHYQGLLQLLLLGLVTISIDKLSLNSDEALYENVDIAPEVDSTSKLSVVACQSEPSSDRSSDRLYAQRWVVKSAAGGKEAGTQTDPEPIAEGKSTQYEVSQGRSTQNSLGWAAGATGGSDGNEPPEDGFGKEKFSGDPIFFSSQEDDDDEKKLLIALEDSVMYGGSGDKTVSEMSSLTDSSLTTISSTGINELYTDIQHRLNELQLLRSQRIKELSATREDFNREIKKLDRELRREMAIVNRRLQETIDYGERIKTLETQTSTINQETAQIAQTAVNAESNSAMNRQLININLRSINDFKTRLEGTEQRNNVFEDRLQAQTNRPQTTGGVTEQQFNELQDQVTALQIQVTEDQEMVRNHALPRADDSEIAQLRARVTVLEDEQKRLQAEANIYFYSRQVSGTFIFPISNFQTRRQEAISEKRKAIYTDPFWTPQGYKLCVRIFLNGDGYGKGQFISMFVVLMKGMHDSELSWPFQLRINLAVFNQEGGEHIISSFIPDKDNGAFGRPVRNMNIGSGHPKLFPLRLLDTLGYVKDDTMYFGVFIGQRE</sequence>
<dbReference type="SUPFAM" id="SSF49599">
    <property type="entry name" value="TRAF domain-like"/>
    <property type="match status" value="1"/>
</dbReference>
<proteinExistence type="predicted"/>
<name>A0ABY6GU28_9GAMM</name>
<dbReference type="PROSITE" id="PS50144">
    <property type="entry name" value="MATH"/>
    <property type="match status" value="1"/>
</dbReference>
<dbReference type="Gene3D" id="2.60.210.10">
    <property type="entry name" value="Apoptosis, Tumor Necrosis Factor Receptor Associated Protein 2, Chain A"/>
    <property type="match status" value="1"/>
</dbReference>
<dbReference type="CDD" id="cd00270">
    <property type="entry name" value="MATH_TRAF_C"/>
    <property type="match status" value="1"/>
</dbReference>
<evidence type="ECO:0000313" key="4">
    <source>
        <dbReference type="EMBL" id="UYM15556.1"/>
    </source>
</evidence>
<reference evidence="4" key="1">
    <citation type="submission" date="2022-10" db="EMBL/GenBank/DDBJ databases">
        <title>Completed Genome Sequence of two octocoral isolated bacterium, Endozoicomonas euniceicola EF212T and Endozoicomonas gorgoniicola PS125T.</title>
        <authorList>
            <person name="Chiou Y.-J."/>
            <person name="Chen Y.-H."/>
        </authorList>
    </citation>
    <scope>NUCLEOTIDE SEQUENCE</scope>
    <source>
        <strain evidence="4">EF212</strain>
    </source>
</reference>
<protein>
    <recommendedName>
        <fullName evidence="3">MATH domain-containing protein</fullName>
    </recommendedName>
</protein>
<evidence type="ECO:0000256" key="2">
    <source>
        <dbReference type="SAM" id="MobiDB-lite"/>
    </source>
</evidence>
<dbReference type="PANTHER" id="PTHR10131:SF94">
    <property type="entry name" value="TNF RECEPTOR-ASSOCIATED FACTOR 4"/>
    <property type="match status" value="1"/>
</dbReference>
<feature type="region of interest" description="Disordered" evidence="2">
    <location>
        <begin position="102"/>
        <end position="163"/>
    </location>
</feature>
<feature type="domain" description="MATH" evidence="3">
    <location>
        <begin position="427"/>
        <end position="570"/>
    </location>
</feature>
<dbReference type="RefSeq" id="WP_262597633.1">
    <property type="nucleotide sequence ID" value="NZ_CP103300.1"/>
</dbReference>
<dbReference type="InterPro" id="IPR049342">
    <property type="entry name" value="TRAF1-6_MATH_dom"/>
</dbReference>
<organism evidence="4 5">
    <name type="scientific">Endozoicomonas euniceicola</name>
    <dbReference type="NCBI Taxonomy" id="1234143"/>
    <lineage>
        <taxon>Bacteria</taxon>
        <taxon>Pseudomonadati</taxon>
        <taxon>Pseudomonadota</taxon>
        <taxon>Gammaproteobacteria</taxon>
        <taxon>Oceanospirillales</taxon>
        <taxon>Endozoicomonadaceae</taxon>
        <taxon>Endozoicomonas</taxon>
    </lineage>
</organism>
<feature type="coiled-coil region" evidence="1">
    <location>
        <begin position="323"/>
        <end position="350"/>
    </location>
</feature>
<dbReference type="SMART" id="SM00061">
    <property type="entry name" value="MATH"/>
    <property type="match status" value="1"/>
</dbReference>
<dbReference type="Proteomes" id="UP001163255">
    <property type="component" value="Chromosome"/>
</dbReference>
<evidence type="ECO:0000313" key="5">
    <source>
        <dbReference type="Proteomes" id="UP001163255"/>
    </source>
</evidence>
<feature type="coiled-coil region" evidence="1">
    <location>
        <begin position="239"/>
        <end position="266"/>
    </location>
</feature>
<dbReference type="InterPro" id="IPR008974">
    <property type="entry name" value="TRAF-like"/>
</dbReference>
<dbReference type="PANTHER" id="PTHR10131">
    <property type="entry name" value="TNF RECEPTOR ASSOCIATED FACTOR"/>
    <property type="match status" value="1"/>
</dbReference>
<dbReference type="Pfam" id="PF21355">
    <property type="entry name" value="TRAF-mep_MATH"/>
    <property type="match status" value="1"/>
</dbReference>
<gene>
    <name evidence="4" type="ORF">NX720_22345</name>
</gene>
<keyword evidence="5" id="KW-1185">Reference proteome</keyword>
<keyword evidence="1" id="KW-0175">Coiled coil</keyword>
<feature type="compositionally biased region" description="Polar residues" evidence="2">
    <location>
        <begin position="120"/>
        <end position="136"/>
    </location>
</feature>